<dbReference type="HOGENOM" id="CLU_000746_0_0_1"/>
<dbReference type="GO" id="GO:0051301">
    <property type="term" value="P:cell division"/>
    <property type="evidence" value="ECO:0007669"/>
    <property type="project" value="UniProtKB-KW"/>
</dbReference>
<proteinExistence type="inferred from homology"/>
<dbReference type="GO" id="GO:0060090">
    <property type="term" value="F:molecular adaptor activity"/>
    <property type="evidence" value="ECO:0007669"/>
    <property type="project" value="TreeGrafter"/>
</dbReference>
<dbReference type="PANTHER" id="PTHR12827">
    <property type="entry name" value="MEIOTIC CHECKPOINT REGULATOR TSG24 FAMILY MEMBER"/>
    <property type="match status" value="1"/>
</dbReference>
<dbReference type="InterPro" id="IPR011989">
    <property type="entry name" value="ARM-like"/>
</dbReference>
<keyword evidence="3" id="KW-0498">Mitosis</keyword>
<feature type="domain" description="Anaphase-promoting complex subunit 1 N-terminal" evidence="5">
    <location>
        <begin position="39"/>
        <end position="134"/>
    </location>
</feature>
<evidence type="ECO:0000256" key="4">
    <source>
        <dbReference type="ARBA" id="ARBA00023306"/>
    </source>
</evidence>
<sequence length="1549" mass="173395">MSEKQSQVLSSPALSLKDELQVPFSTSPYSIQLFSHYRQLLTSTREVIILVGSSVSKKLAFEEDIVTATFTSFNSPDREASNSSAECLVVCFRKAANIYYSDGRNYVVSFPFAVKNAFPFESGLVLERDVNSAELSNTQESIQLSQLGGAKFLTLVDPIGDFRIIATSSTSIVSPNEVLLSFPRQGLNKTSSLCATFNPQERNVIIYSIRASHRGTKILDSGTKYSRRNYSLLSTPNPSRVLEEEGHFDASVGSSGVNQNVLSLNMEKKRTSTLLADISSIARMGTENNFPDNTKRKSHVAHEVPILRRDMILTRTDVLPTNTDKAHMQVFGINFEEQEAIVVVNKLKKEARVYLYKHHSNHFHHCYQITCKECIPLNSRKMEGFVIALKEDGSIILVNPFVDVSSQKIYLKSKFPNVDGLQSSFEENLAIKYKDGNVGTIRLLLQPNNEFVANCLHSFKYLSGSKVTETIWMLWRSALALDESKDEWNALVIALLTLFFPFQDGIEQCTPNEITNLLPSAKRLSECLDSKVNYGDLASYIALSLHLLREEARLDCTSKSCLNKLGVLLAQFTVWMGWPESWTKYYLIDFSSIDKSVRFLSLLMLDSAPNLFESLASLFTGKIIRYLTFSQLSEESDSVDSLITPRTHCILKLFEILVSPNFGPTAVVDMMCEYGITRGELETYPPGISILLKEAISLCQENPSFAWTNKTLELVGRKDLTMFLSRNSNPRSFTGSKVEVKSISSILSNVLTKYESISPWDGQSEADRIGLTKLIFDYDRRYYEITTLLHQTKTQTATLLAEEGISEYDLVLQQRNLAALVALRTLTIPLGRAALFYAGRKPLLTEKFPVPKFNLNTLIAPTMTNIILSDGSIPAKISEWGYFHNGVSSGLSISREAKGITGSWIIFNKPPELNTQHAGFLLGLGLNGHLKKLEEWHIYNYLGPKHPLTSVGLLIGMAASIRGSMDNKLTKVLSVHAVALLPQGANDLNVPIMVQTAGLIGIGLLYLESQHRRMSEILLSQITSSVSQNDTEQIHEGYRLAAGISLGLVNLGKGNDLSGLNDTHVVDRLSSLATSMKDYQPVQELDKSCCGAIMALGFIYIKTENATVANKLKVPNTEQMLDYIRPDLLLLRSIAKNLILWNDIGKSVEWVQSEVPSVLFEKYGKGHIQVLDSDQLGFFNILGGSCLSMAVKYASSHDSTVRNTLLHYLDLMMRISSFNTNNYDQKIAHQCAGKIRNLIALSLSVVMAGSGDLETFRRLRILHDDTNKEMGYGNYMAINTALGFLFLGGGQYAFGNSNFAIACLITSLYPIYPNENSEVDVHLQALRHFWALSVEPRCLIIRDVNSHNPLKIPVSISLKNGEVKEALSPCLLPPLDEILTIQTRSRDYFNAQIDFELNSEYLEIFKKSLTVFVYKRRNFKLLSPSIGSLIKNENKSLQIENGEIKISEDVSTLLKLEAMGHIDDYEKQVLLYECSENDDSHAYSTELSIFNIIDNKIDLARMANSPQSMEDLWNLKLLFSYSDRLMNSELHYVSVEFIDQLKQEVWAIS</sequence>
<keyword evidence="2" id="KW-0132">Cell division</keyword>
<dbReference type="RefSeq" id="XP_001385765.2">
    <property type="nucleotide sequence ID" value="XM_001385728.1"/>
</dbReference>
<dbReference type="OrthoDB" id="26401at2759"/>
<dbReference type="GeneID" id="4840089"/>
<dbReference type="Proteomes" id="UP000002258">
    <property type="component" value="Chromosome 6"/>
</dbReference>
<evidence type="ECO:0000259" key="5">
    <source>
        <dbReference type="Pfam" id="PF12859"/>
    </source>
</evidence>
<dbReference type="GO" id="GO:0005680">
    <property type="term" value="C:anaphase-promoting complex"/>
    <property type="evidence" value="ECO:0007669"/>
    <property type="project" value="InterPro"/>
</dbReference>
<dbReference type="Gene3D" id="1.25.10.10">
    <property type="entry name" value="Leucine-rich Repeat Variant"/>
    <property type="match status" value="2"/>
</dbReference>
<reference evidence="6 7" key="1">
    <citation type="journal article" date="2007" name="Nat. Biotechnol.">
        <title>Genome sequence of the lignocellulose-bioconverting and xylose-fermenting yeast Pichia stipitis.</title>
        <authorList>
            <person name="Jeffries T.W."/>
            <person name="Grigoriev I.V."/>
            <person name="Grimwood J."/>
            <person name="Laplaza J.M."/>
            <person name="Aerts A."/>
            <person name="Salamov A."/>
            <person name="Schmutz J."/>
            <person name="Lindquist E."/>
            <person name="Dehal P."/>
            <person name="Shapiro H."/>
            <person name="Jin Y.S."/>
            <person name="Passoth V."/>
            <person name="Richardson P.M."/>
        </authorList>
    </citation>
    <scope>NUCLEOTIDE SEQUENCE [LARGE SCALE GENOMIC DNA]</scope>
    <source>
        <strain evidence="7">ATCC 58785 / CBS 6054 / NBRC 10063 / NRRL Y-11545</strain>
    </source>
</reference>
<dbReference type="OMA" id="LEEWHVY"/>
<dbReference type="FunCoup" id="A3LX49">
    <property type="interactions" value="250"/>
</dbReference>
<comment type="similarity">
    <text evidence="1">Belongs to the APC1 family.</text>
</comment>
<evidence type="ECO:0000256" key="1">
    <source>
        <dbReference type="ARBA" id="ARBA00010547"/>
    </source>
</evidence>
<protein>
    <submittedName>
        <fullName evidence="6">Anaphase-promoting complex (APC), subunit 1 (Meiotic check point regulator/Tsg24)</fullName>
    </submittedName>
</protein>
<dbReference type="eggNOG" id="KOG1858">
    <property type="taxonomic scope" value="Eukaryota"/>
</dbReference>
<accession>A3LX49</accession>
<keyword evidence="4" id="KW-0131">Cell cycle</keyword>
<evidence type="ECO:0000256" key="3">
    <source>
        <dbReference type="ARBA" id="ARBA00022776"/>
    </source>
</evidence>
<dbReference type="Pfam" id="PF12859">
    <property type="entry name" value="ANAPC1"/>
    <property type="match status" value="1"/>
</dbReference>
<dbReference type="STRING" id="322104.A3LX49"/>
<dbReference type="GO" id="GO:0007091">
    <property type="term" value="P:metaphase/anaphase transition of mitotic cell cycle"/>
    <property type="evidence" value="ECO:0007669"/>
    <property type="project" value="TreeGrafter"/>
</dbReference>
<dbReference type="GO" id="GO:0031145">
    <property type="term" value="P:anaphase-promoting complex-dependent catabolic process"/>
    <property type="evidence" value="ECO:0007669"/>
    <property type="project" value="TreeGrafter"/>
</dbReference>
<dbReference type="InterPro" id="IPR049255">
    <property type="entry name" value="Apc1_N"/>
</dbReference>
<organism evidence="6 7">
    <name type="scientific">Scheffersomyces stipitis (strain ATCC 58785 / CBS 6054 / NBRC 10063 / NRRL Y-11545)</name>
    <name type="common">Yeast</name>
    <name type="synonym">Pichia stipitis</name>
    <dbReference type="NCBI Taxonomy" id="322104"/>
    <lineage>
        <taxon>Eukaryota</taxon>
        <taxon>Fungi</taxon>
        <taxon>Dikarya</taxon>
        <taxon>Ascomycota</taxon>
        <taxon>Saccharomycotina</taxon>
        <taxon>Pichiomycetes</taxon>
        <taxon>Debaryomycetaceae</taxon>
        <taxon>Scheffersomyces</taxon>
    </lineage>
</organism>
<dbReference type="KEGG" id="pic:PICST_62242"/>
<evidence type="ECO:0000313" key="6">
    <source>
        <dbReference type="EMBL" id="ABN67736.2"/>
    </source>
</evidence>
<dbReference type="GO" id="GO:0070979">
    <property type="term" value="P:protein K11-linked ubiquitination"/>
    <property type="evidence" value="ECO:0007669"/>
    <property type="project" value="TreeGrafter"/>
</dbReference>
<name>A3LX49_PICST</name>
<dbReference type="EMBL" id="CP000500">
    <property type="protein sequence ID" value="ABN67736.2"/>
    <property type="molecule type" value="Genomic_DNA"/>
</dbReference>
<dbReference type="InterPro" id="IPR024990">
    <property type="entry name" value="Apc1"/>
</dbReference>
<keyword evidence="7" id="KW-1185">Reference proteome</keyword>
<evidence type="ECO:0000313" key="7">
    <source>
        <dbReference type="Proteomes" id="UP000002258"/>
    </source>
</evidence>
<dbReference type="FunFam" id="1.25.10.10:FF:000435">
    <property type="entry name" value="Ubiquitin ligase subunit"/>
    <property type="match status" value="1"/>
</dbReference>
<dbReference type="InParanoid" id="A3LX49"/>
<gene>
    <name evidence="6" type="primary">APC1</name>
    <name evidence="6" type="ORF">PICST_62242</name>
</gene>
<dbReference type="PANTHER" id="PTHR12827:SF3">
    <property type="entry name" value="ANAPHASE-PROMOTING COMPLEX SUBUNIT 1"/>
    <property type="match status" value="1"/>
</dbReference>
<evidence type="ECO:0000256" key="2">
    <source>
        <dbReference type="ARBA" id="ARBA00022618"/>
    </source>
</evidence>